<accession>A0A1J5E5B9</accession>
<dbReference type="EMBL" id="MNYI01000013">
    <property type="protein sequence ID" value="OIP43533.1"/>
    <property type="molecule type" value="Genomic_DNA"/>
</dbReference>
<dbReference type="STRING" id="1817895.AUJ95_00350"/>
<dbReference type="InterPro" id="IPR036116">
    <property type="entry name" value="FN3_sf"/>
</dbReference>
<dbReference type="InterPro" id="IPR013784">
    <property type="entry name" value="Carb-bd-like_fold"/>
</dbReference>
<dbReference type="AlphaFoldDB" id="A0A1J5E5B9"/>
<dbReference type="Proteomes" id="UP000183085">
    <property type="component" value="Unassembled WGS sequence"/>
</dbReference>
<sequence>MRAKGLLLSAILICWSLGWSGIAECYDVYADSSGNVLNLRVNNTNPGFAMSGVVVKMIEKPSWVSNFSPGSQSLGNIAASGQGTASFTFNVNANTSVGNSGNIRFQVITTSGDSWNKDVSVKVVSSNGVITGDVTGATNVTITVTGTVTKSVLTESSGYRIENLLPGNYTITATKNEYKSHPAQEIRYVPTGGMINGVNFTMIKKPDMPNLSSPENGITINTLQPELDWEDVPGAVDLYTVEISTDSTFSWWKTTSAIRYGSSYSIWSNLDNNTVYYWRVKAKNYAGESNWSMTRCFIININPVGSISGQIINFDQYIVTITAIKTVSIVPPFEKSVNTNQFGEYTIGGLSPGIYTVTAFKMGYDLAIEPTVYVYAGEETWGIDFTLTLLSARASIRLSAPSSATIRNAPQYSRFAQAMQAKRLRSPAIGTPAQVLEPIEEVMPVLRTGLVDVIIETIMPLTDAPVLSYMPVAGGSLEKVVLSGDGSVWRGQIFVESTTSEGTATFEYYGVNEQGSPSTQIDAGRNFEVDTTVLPDENTNVSNRDGTSVDVTKGVVDTPINIQIIDPDQTQRTGGRLAPALASALSRRMAALEGTPLVEIPGATRHIEATIDGKGCRVSQANANFSFNIPYQDMDQDGLIDNTEIVESSLKAYYVNERGEWQQSVVSTVNAEQNRVMVSHNLFTTYFLAGVTAITTIDNICKPIK</sequence>
<evidence type="ECO:0000313" key="3">
    <source>
        <dbReference type="Proteomes" id="UP000183085"/>
    </source>
</evidence>
<dbReference type="CDD" id="cd00063">
    <property type="entry name" value="FN3"/>
    <property type="match status" value="1"/>
</dbReference>
<organism evidence="2 3">
    <name type="scientific">Candidatus Desantisbacteria bacterium CG2_30_40_21</name>
    <dbReference type="NCBI Taxonomy" id="1817895"/>
    <lineage>
        <taxon>Bacteria</taxon>
        <taxon>Candidatus Desantisiibacteriota</taxon>
    </lineage>
</organism>
<dbReference type="Gene3D" id="2.60.40.1120">
    <property type="entry name" value="Carboxypeptidase-like, regulatory domain"/>
    <property type="match status" value="2"/>
</dbReference>
<dbReference type="InterPro" id="IPR013783">
    <property type="entry name" value="Ig-like_fold"/>
</dbReference>
<dbReference type="SUPFAM" id="SSF49452">
    <property type="entry name" value="Starch-binding domain-like"/>
    <property type="match status" value="2"/>
</dbReference>
<evidence type="ECO:0000259" key="1">
    <source>
        <dbReference type="PROSITE" id="PS50853"/>
    </source>
</evidence>
<gene>
    <name evidence="2" type="ORF">AUJ95_00350</name>
</gene>
<feature type="domain" description="Fibronectin type-III" evidence="1">
    <location>
        <begin position="202"/>
        <end position="304"/>
    </location>
</feature>
<protein>
    <recommendedName>
        <fullName evidence="1">Fibronectin type-III domain-containing protein</fullName>
    </recommendedName>
</protein>
<dbReference type="PROSITE" id="PS50853">
    <property type="entry name" value="FN3"/>
    <property type="match status" value="1"/>
</dbReference>
<proteinExistence type="predicted"/>
<evidence type="ECO:0000313" key="2">
    <source>
        <dbReference type="EMBL" id="OIP43533.1"/>
    </source>
</evidence>
<comment type="caution">
    <text evidence="2">The sequence shown here is derived from an EMBL/GenBank/DDBJ whole genome shotgun (WGS) entry which is preliminary data.</text>
</comment>
<dbReference type="Gene3D" id="2.60.40.10">
    <property type="entry name" value="Immunoglobulins"/>
    <property type="match status" value="1"/>
</dbReference>
<dbReference type="SUPFAM" id="SSF49265">
    <property type="entry name" value="Fibronectin type III"/>
    <property type="match status" value="1"/>
</dbReference>
<reference evidence="2 3" key="1">
    <citation type="journal article" date="2016" name="Environ. Microbiol.">
        <title>Genomic resolution of a cold subsurface aquifer community provides metabolic insights for novel microbes adapted to high CO concentrations.</title>
        <authorList>
            <person name="Probst A.J."/>
            <person name="Castelle C.J."/>
            <person name="Singh A."/>
            <person name="Brown C.T."/>
            <person name="Anantharaman K."/>
            <person name="Sharon I."/>
            <person name="Hug L.A."/>
            <person name="Burstein D."/>
            <person name="Emerson J.B."/>
            <person name="Thomas B.C."/>
            <person name="Banfield J.F."/>
        </authorList>
    </citation>
    <scope>NUCLEOTIDE SEQUENCE [LARGE SCALE GENOMIC DNA]</scope>
    <source>
        <strain evidence="2">CG2_30_40_21</strain>
    </source>
</reference>
<dbReference type="GO" id="GO:0030246">
    <property type="term" value="F:carbohydrate binding"/>
    <property type="evidence" value="ECO:0007669"/>
    <property type="project" value="InterPro"/>
</dbReference>
<name>A0A1J5E5B9_9BACT</name>
<dbReference type="InterPro" id="IPR003961">
    <property type="entry name" value="FN3_dom"/>
</dbReference>